<sequence length="264" mass="27058">MNEEIVRRLREAAEAHQPDRDRMLARVHRGMAGSAVRQRRPGIARSWPKAVLAGSAAAGILAVAGVAVAGLVQTTPAGPDTVTTLTAPTETSGPAPTTTGGSAPAPASGAPARTTAARPSSGSPDPAAPRGGRVSDGPLSARGSIDPHSTVYWAQGGVTLDTTQPLTALTVEVHVKQTGDVRSTGQWQTAPGDDFTVTAQDGDGEVVYRWELKPGRTVPAAHHVFAVQYNHATGVRSADGDSYRVQATAADGVHTVQGGFTPAS</sequence>
<feature type="compositionally biased region" description="Polar residues" evidence="1">
    <location>
        <begin position="76"/>
        <end position="85"/>
    </location>
</feature>
<dbReference type="Proteomes" id="UP001440984">
    <property type="component" value="Unassembled WGS sequence"/>
</dbReference>
<dbReference type="EMBL" id="JBDZYD010000020">
    <property type="protein sequence ID" value="MEQ0565385.1"/>
    <property type="molecule type" value="Genomic_DNA"/>
</dbReference>
<evidence type="ECO:0000256" key="1">
    <source>
        <dbReference type="SAM" id="MobiDB-lite"/>
    </source>
</evidence>
<keyword evidence="2" id="KW-0472">Membrane</keyword>
<evidence type="ECO:0000313" key="4">
    <source>
        <dbReference type="Proteomes" id="UP001440984"/>
    </source>
</evidence>
<reference evidence="3 4" key="1">
    <citation type="submission" date="2024-05" db="EMBL/GenBank/DDBJ databases">
        <authorList>
            <person name="Zhao H."/>
            <person name="Xu Y."/>
            <person name="Lin S."/>
            <person name="Spain J.C."/>
            <person name="Zhou N.-Y."/>
        </authorList>
    </citation>
    <scope>NUCLEOTIDE SEQUENCE [LARGE SCALE GENOMIC DNA]</scope>
    <source>
        <strain evidence="3 4">NEAU-NG30</strain>
    </source>
</reference>
<accession>A0ABV0LSX9</accession>
<organism evidence="3 4">
    <name type="scientific">Amycolatopsis melonis</name>
    <dbReference type="NCBI Taxonomy" id="3156488"/>
    <lineage>
        <taxon>Bacteria</taxon>
        <taxon>Bacillati</taxon>
        <taxon>Actinomycetota</taxon>
        <taxon>Actinomycetes</taxon>
        <taxon>Pseudonocardiales</taxon>
        <taxon>Pseudonocardiaceae</taxon>
        <taxon>Amycolatopsis</taxon>
    </lineage>
</organism>
<evidence type="ECO:0000256" key="2">
    <source>
        <dbReference type="SAM" id="Phobius"/>
    </source>
</evidence>
<evidence type="ECO:0000313" key="3">
    <source>
        <dbReference type="EMBL" id="MEQ0565385.1"/>
    </source>
</evidence>
<comment type="caution">
    <text evidence="3">The sequence shown here is derived from an EMBL/GenBank/DDBJ whole genome shotgun (WGS) entry which is preliminary data.</text>
</comment>
<dbReference type="RefSeq" id="WP_348956472.1">
    <property type="nucleotide sequence ID" value="NZ_JBDZYD010000020.1"/>
</dbReference>
<proteinExistence type="predicted"/>
<keyword evidence="4" id="KW-1185">Reference proteome</keyword>
<feature type="compositionally biased region" description="Low complexity" evidence="1">
    <location>
        <begin position="86"/>
        <end position="121"/>
    </location>
</feature>
<feature type="region of interest" description="Disordered" evidence="1">
    <location>
        <begin position="76"/>
        <end position="144"/>
    </location>
</feature>
<gene>
    <name evidence="3" type="ORF">ABJI51_40445</name>
</gene>
<protein>
    <submittedName>
        <fullName evidence="3">Uncharacterized protein</fullName>
    </submittedName>
</protein>
<feature type="region of interest" description="Disordered" evidence="1">
    <location>
        <begin position="1"/>
        <end position="21"/>
    </location>
</feature>
<keyword evidence="2" id="KW-1133">Transmembrane helix</keyword>
<name>A0ABV0LSX9_9PSEU</name>
<feature type="transmembrane region" description="Helical" evidence="2">
    <location>
        <begin position="50"/>
        <end position="72"/>
    </location>
</feature>
<keyword evidence="2" id="KW-0812">Transmembrane</keyword>